<sequence>MVGDSSTSGSSCAWNCLFFDSLELGLEKGTLPMKLAPPLGFACVQFGSFRLAKTADAIDRTLLQSISGQDEPIQET</sequence>
<accession>A0A2P2LLN0</accession>
<dbReference type="AlphaFoldDB" id="A0A2P2LLN0"/>
<proteinExistence type="predicted"/>
<reference evidence="1" key="1">
    <citation type="submission" date="2018-02" db="EMBL/GenBank/DDBJ databases">
        <title>Rhizophora mucronata_Transcriptome.</title>
        <authorList>
            <person name="Meera S.P."/>
            <person name="Sreeshan A."/>
            <person name="Augustine A."/>
        </authorList>
    </citation>
    <scope>NUCLEOTIDE SEQUENCE</scope>
    <source>
        <tissue evidence="1">Leaf</tissue>
    </source>
</reference>
<name>A0A2P2LLN0_RHIMU</name>
<evidence type="ECO:0000313" key="1">
    <source>
        <dbReference type="EMBL" id="MBX18885.1"/>
    </source>
</evidence>
<organism evidence="1">
    <name type="scientific">Rhizophora mucronata</name>
    <name type="common">Asiatic mangrove</name>
    <dbReference type="NCBI Taxonomy" id="61149"/>
    <lineage>
        <taxon>Eukaryota</taxon>
        <taxon>Viridiplantae</taxon>
        <taxon>Streptophyta</taxon>
        <taxon>Embryophyta</taxon>
        <taxon>Tracheophyta</taxon>
        <taxon>Spermatophyta</taxon>
        <taxon>Magnoliopsida</taxon>
        <taxon>eudicotyledons</taxon>
        <taxon>Gunneridae</taxon>
        <taxon>Pentapetalae</taxon>
        <taxon>rosids</taxon>
        <taxon>fabids</taxon>
        <taxon>Malpighiales</taxon>
        <taxon>Rhizophoraceae</taxon>
        <taxon>Rhizophora</taxon>
    </lineage>
</organism>
<dbReference type="EMBL" id="GGEC01038401">
    <property type="protein sequence ID" value="MBX18885.1"/>
    <property type="molecule type" value="Transcribed_RNA"/>
</dbReference>
<protein>
    <submittedName>
        <fullName evidence="1">Uncharacterized protein MANES_10G094400</fullName>
    </submittedName>
</protein>